<dbReference type="AlphaFoldDB" id="A0A443Q194"/>
<dbReference type="OrthoDB" id="1277335at2759"/>
<dbReference type="InterPro" id="IPR007750">
    <property type="entry name" value="DUF674"/>
</dbReference>
<reference evidence="1 2" key="1">
    <citation type="journal article" date="2019" name="Nat. Plants">
        <title>Stout camphor tree genome fills gaps in understanding of flowering plant genome evolution.</title>
        <authorList>
            <person name="Chaw S.M."/>
            <person name="Liu Y.C."/>
            <person name="Wu Y.W."/>
            <person name="Wang H.Y."/>
            <person name="Lin C.I."/>
            <person name="Wu C.S."/>
            <person name="Ke H.M."/>
            <person name="Chang L.Y."/>
            <person name="Hsu C.Y."/>
            <person name="Yang H.T."/>
            <person name="Sudianto E."/>
            <person name="Hsu M.H."/>
            <person name="Wu K.P."/>
            <person name="Wang L.N."/>
            <person name="Leebens-Mack J.H."/>
            <person name="Tsai I.J."/>
        </authorList>
    </citation>
    <scope>NUCLEOTIDE SEQUENCE [LARGE SCALE GENOMIC DNA]</scope>
    <source>
        <strain evidence="2">cv. Chaw 1501</strain>
        <tissue evidence="1">Young leaves</tissue>
    </source>
</reference>
<comment type="caution">
    <text evidence="1">The sequence shown here is derived from an EMBL/GenBank/DDBJ whole genome shotgun (WGS) entry which is preliminary data.</text>
</comment>
<protein>
    <recommendedName>
        <fullName evidence="3">DUF674 domain-containing protein</fullName>
    </recommendedName>
</protein>
<sequence>MATTQMSLKLVVDKKMNRVVFAECGNDFVDVLLSFLTMPIGTIIRLTGKESQIGGMSTLYESVEDLDVSLLQTEACKKMLLYPKNSSEEHCKNLKVNVDDTEPTKYYVCSWDCCAKKHQLVSTFYNAQCGCGQSMNTQTIYNQKLNNVACSRDGVFVKGNMRFIIREDLQVFPVSTKATFTLLNDLGISDASVLEERKVNVGPAEVLHLLNRLLLSKTPLKDVFLRDQDMIDWSHHDFIVDALHGKDLDQPLEEKENGSSHSKKISVKLSVNKSNKKVVYAEAGEEFTDLLFSFLAFPLGFLTKFFCGDSGIRCLDNLYRSVQVLKDFLKSKECRGLLIDPNLATFFSCYNQPLQVKEQIPWQPTIGCCYQCKEPSGGHITITDFGTGYCDHGYLMKKKLCIINPKYPNPVKELGGNFFAGPALFMITDELNVKQLSPMSALSLLTKLNISMSDIEEHVVSVGEKEAASLFVASLISKTVLTDVFYPKKPKHLGKESDNKVKIVVRPPSTRQESHSNPTAATATAQMGSTLYKLMHLTKRAHRIAYG</sequence>
<keyword evidence="2" id="KW-1185">Reference proteome</keyword>
<evidence type="ECO:0000313" key="2">
    <source>
        <dbReference type="Proteomes" id="UP000283530"/>
    </source>
</evidence>
<gene>
    <name evidence="1" type="ORF">CKAN_02619900</name>
</gene>
<name>A0A443Q194_9MAGN</name>
<dbReference type="EMBL" id="QPKB01000012">
    <property type="protein sequence ID" value="RWR96797.1"/>
    <property type="molecule type" value="Genomic_DNA"/>
</dbReference>
<evidence type="ECO:0000313" key="1">
    <source>
        <dbReference type="EMBL" id="RWR96797.1"/>
    </source>
</evidence>
<evidence type="ECO:0008006" key="3">
    <source>
        <dbReference type="Google" id="ProtNLM"/>
    </source>
</evidence>
<organism evidence="1 2">
    <name type="scientific">Cinnamomum micranthum f. kanehirae</name>
    <dbReference type="NCBI Taxonomy" id="337451"/>
    <lineage>
        <taxon>Eukaryota</taxon>
        <taxon>Viridiplantae</taxon>
        <taxon>Streptophyta</taxon>
        <taxon>Embryophyta</taxon>
        <taxon>Tracheophyta</taxon>
        <taxon>Spermatophyta</taxon>
        <taxon>Magnoliopsida</taxon>
        <taxon>Magnoliidae</taxon>
        <taxon>Laurales</taxon>
        <taxon>Lauraceae</taxon>
        <taxon>Cinnamomum</taxon>
    </lineage>
</organism>
<dbReference type="PANTHER" id="PTHR33103:SF27">
    <property type="entry name" value="OS04G0594700 PROTEIN"/>
    <property type="match status" value="1"/>
</dbReference>
<dbReference type="Proteomes" id="UP000283530">
    <property type="component" value="Unassembled WGS sequence"/>
</dbReference>
<accession>A0A443Q194</accession>
<dbReference type="PANTHER" id="PTHR33103">
    <property type="entry name" value="OS01G0153900 PROTEIN"/>
    <property type="match status" value="1"/>
</dbReference>
<proteinExistence type="predicted"/>
<dbReference type="Pfam" id="PF05056">
    <property type="entry name" value="DUF674"/>
    <property type="match status" value="1"/>
</dbReference>